<evidence type="ECO:0008006" key="3">
    <source>
        <dbReference type="Google" id="ProtNLM"/>
    </source>
</evidence>
<name>A0A517VZJ6_9PLAN</name>
<dbReference type="KEGG" id="gaw:V144x_39150"/>
<dbReference type="Gene3D" id="3.40.720.10">
    <property type="entry name" value="Alkaline Phosphatase, subunit A"/>
    <property type="match status" value="1"/>
</dbReference>
<gene>
    <name evidence="1" type="ORF">V144x_39150</name>
</gene>
<proteinExistence type="predicted"/>
<organism evidence="1 2">
    <name type="scientific">Gimesia aquarii</name>
    <dbReference type="NCBI Taxonomy" id="2527964"/>
    <lineage>
        <taxon>Bacteria</taxon>
        <taxon>Pseudomonadati</taxon>
        <taxon>Planctomycetota</taxon>
        <taxon>Planctomycetia</taxon>
        <taxon>Planctomycetales</taxon>
        <taxon>Planctomycetaceae</taxon>
        <taxon>Gimesia</taxon>
    </lineage>
</organism>
<dbReference type="Proteomes" id="UP000318704">
    <property type="component" value="Chromosome"/>
</dbReference>
<dbReference type="PANTHER" id="PTHR43737">
    <property type="entry name" value="BLL7424 PROTEIN"/>
    <property type="match status" value="1"/>
</dbReference>
<dbReference type="InterPro" id="IPR017850">
    <property type="entry name" value="Alkaline_phosphatase_core_sf"/>
</dbReference>
<dbReference type="InterPro" id="IPR006311">
    <property type="entry name" value="TAT_signal"/>
</dbReference>
<dbReference type="EMBL" id="CP037920">
    <property type="protein sequence ID" value="QDT98428.1"/>
    <property type="molecule type" value="Genomic_DNA"/>
</dbReference>
<dbReference type="InterPro" id="IPR010869">
    <property type="entry name" value="DUF1501"/>
</dbReference>
<reference evidence="1 2" key="1">
    <citation type="submission" date="2019-03" db="EMBL/GenBank/DDBJ databases">
        <title>Deep-cultivation of Planctomycetes and their phenomic and genomic characterization uncovers novel biology.</title>
        <authorList>
            <person name="Wiegand S."/>
            <person name="Jogler M."/>
            <person name="Boedeker C."/>
            <person name="Pinto D."/>
            <person name="Vollmers J."/>
            <person name="Rivas-Marin E."/>
            <person name="Kohn T."/>
            <person name="Peeters S.H."/>
            <person name="Heuer A."/>
            <person name="Rast P."/>
            <person name="Oberbeckmann S."/>
            <person name="Bunk B."/>
            <person name="Jeske O."/>
            <person name="Meyerdierks A."/>
            <person name="Storesund J.E."/>
            <person name="Kallscheuer N."/>
            <person name="Luecker S."/>
            <person name="Lage O.M."/>
            <person name="Pohl T."/>
            <person name="Merkel B.J."/>
            <person name="Hornburger P."/>
            <person name="Mueller R.-W."/>
            <person name="Bruemmer F."/>
            <person name="Labrenz M."/>
            <person name="Spormann A.M."/>
            <person name="Op den Camp H."/>
            <person name="Overmann J."/>
            <person name="Amann R."/>
            <person name="Jetten M.S.M."/>
            <person name="Mascher T."/>
            <person name="Medema M.H."/>
            <person name="Devos D.P."/>
            <person name="Kaster A.-K."/>
            <person name="Ovreas L."/>
            <person name="Rohde M."/>
            <person name="Galperin M.Y."/>
            <person name="Jogler C."/>
        </authorList>
    </citation>
    <scope>NUCLEOTIDE SEQUENCE [LARGE SCALE GENOMIC DNA]</scope>
    <source>
        <strain evidence="1 2">V144</strain>
    </source>
</reference>
<dbReference type="SUPFAM" id="SSF53649">
    <property type="entry name" value="Alkaline phosphatase-like"/>
    <property type="match status" value="1"/>
</dbReference>
<sequence length="470" mass="51501">MSINTHNRREFLKLTASGVSATMLSSLINSSDASEIPKPTLHHPAKAKSVILLYMSGGFSHVDSFDPKPMLKTMHGKPMPGTIERTQFDAVGNILDTFWETRQYGKSGIKMTNMFPQMAEMVDDLAIVRSMTTNFSEHAQSNFFLHSGFPFLGYPSAGAWVAYGLGSSNKNLPPYIVLRTNSAGIPHGGVSLYGNGFLPAITGGSIFNLTDKNAVPNITPKMAKQEQRKALDLIKSLDRGFADRVAAENAIIDSTRNAETAFEMQQAVPELTDLTGETQAVQNAYGVNDKDPHMAQYARQCLMARRLVERGVRFIELSCSSPGIGAGGAANPWDQHGEIKKGHGAMAKQVDQPIAALLKDLKQRDLLKDTLVVFTGEFGRTPFAQGNGRDHNPYGYSLWLAGGGMKGGVTYGATDEFGYHVVEKKATVYDLWATVLHQLGIDHERLTFRYSGRDMRLTDVHGNVWKDIIA</sequence>
<accession>A0A517VZJ6</accession>
<protein>
    <recommendedName>
        <fullName evidence="3">Sulfatase</fullName>
    </recommendedName>
</protein>
<dbReference type="AlphaFoldDB" id="A0A517VZJ6"/>
<evidence type="ECO:0000313" key="1">
    <source>
        <dbReference type="EMBL" id="QDT98428.1"/>
    </source>
</evidence>
<dbReference type="RefSeq" id="WP_144987071.1">
    <property type="nucleotide sequence ID" value="NZ_CP037920.1"/>
</dbReference>
<dbReference type="Pfam" id="PF07394">
    <property type="entry name" value="DUF1501"/>
    <property type="match status" value="1"/>
</dbReference>
<evidence type="ECO:0000313" key="2">
    <source>
        <dbReference type="Proteomes" id="UP000318704"/>
    </source>
</evidence>
<dbReference type="PROSITE" id="PS51318">
    <property type="entry name" value="TAT"/>
    <property type="match status" value="1"/>
</dbReference>
<dbReference type="PANTHER" id="PTHR43737:SF1">
    <property type="entry name" value="DUF1501 DOMAIN-CONTAINING PROTEIN"/>
    <property type="match status" value="1"/>
</dbReference>